<dbReference type="GO" id="GO:0003677">
    <property type="term" value="F:DNA binding"/>
    <property type="evidence" value="ECO:0007669"/>
    <property type="project" value="InterPro"/>
</dbReference>
<sequence length="126" mass="14390">MLLSLTHDIDGKSGFVHVEADDLLYISFDSMTNRVSFHTSDHEYFAMGTLKYFIETFLHSGYVFEKVDRNNAVNMQKVTLVDEKMGLVYFDTMPGRRAKKCTVAVSNFKNILLKLKSSNPDIAVLR</sequence>
<accession>A0A2W1L2M2</accession>
<dbReference type="AlphaFoldDB" id="A0A2W1L2M2"/>
<dbReference type="InterPro" id="IPR007492">
    <property type="entry name" value="LytTR_DNA-bd_dom"/>
</dbReference>
<evidence type="ECO:0000313" key="2">
    <source>
        <dbReference type="EMBL" id="PZD93149.1"/>
    </source>
</evidence>
<comment type="caution">
    <text evidence="2">The sequence shown here is derived from an EMBL/GenBank/DDBJ whole genome shotgun (WGS) entry which is preliminary data.</text>
</comment>
<evidence type="ECO:0000259" key="1">
    <source>
        <dbReference type="Pfam" id="PF04397"/>
    </source>
</evidence>
<reference evidence="2 3" key="1">
    <citation type="submission" date="2018-06" db="EMBL/GenBank/DDBJ databases">
        <title>Paenibacillus imtechensis sp. nov.</title>
        <authorList>
            <person name="Pinnaka A.K."/>
            <person name="Singh H."/>
            <person name="Kaur M."/>
        </authorList>
    </citation>
    <scope>NUCLEOTIDE SEQUENCE [LARGE SCALE GENOMIC DNA]</scope>
    <source>
        <strain evidence="2 3">SMB1</strain>
    </source>
</reference>
<dbReference type="Gene3D" id="2.40.50.1020">
    <property type="entry name" value="LytTr DNA-binding domain"/>
    <property type="match status" value="1"/>
</dbReference>
<dbReference type="Pfam" id="PF04397">
    <property type="entry name" value="LytTR"/>
    <property type="match status" value="1"/>
</dbReference>
<organism evidence="2 3">
    <name type="scientific">Paenibacillus sambharensis</name>
    <dbReference type="NCBI Taxonomy" id="1803190"/>
    <lineage>
        <taxon>Bacteria</taxon>
        <taxon>Bacillati</taxon>
        <taxon>Bacillota</taxon>
        <taxon>Bacilli</taxon>
        <taxon>Bacillales</taxon>
        <taxon>Paenibacillaceae</taxon>
        <taxon>Paenibacillus</taxon>
    </lineage>
</organism>
<name>A0A2W1L2M2_9BACL</name>
<dbReference type="OrthoDB" id="2664085at2"/>
<dbReference type="EMBL" id="QKRB01000058">
    <property type="protein sequence ID" value="PZD93149.1"/>
    <property type="molecule type" value="Genomic_DNA"/>
</dbReference>
<protein>
    <recommendedName>
        <fullName evidence="1">HTH LytTR-type domain-containing protein</fullName>
    </recommendedName>
</protein>
<feature type="domain" description="HTH LytTR-type" evidence="1">
    <location>
        <begin position="15"/>
        <end position="110"/>
    </location>
</feature>
<evidence type="ECO:0000313" key="3">
    <source>
        <dbReference type="Proteomes" id="UP000249522"/>
    </source>
</evidence>
<dbReference type="Proteomes" id="UP000249522">
    <property type="component" value="Unassembled WGS sequence"/>
</dbReference>
<dbReference type="RefSeq" id="WP_111149450.1">
    <property type="nucleotide sequence ID" value="NZ_QKRB01000058.1"/>
</dbReference>
<gene>
    <name evidence="2" type="ORF">DNH61_24175</name>
</gene>
<keyword evidence="3" id="KW-1185">Reference proteome</keyword>
<proteinExistence type="predicted"/>